<dbReference type="EMBL" id="CACRUS010000028">
    <property type="protein sequence ID" value="VYU65235.1"/>
    <property type="molecule type" value="Genomic_DNA"/>
</dbReference>
<accession>A0A6N3GLM2</accession>
<sequence>MIIPATSLSGETMIKKGLSLVMLICALFSGQLMAGHKGHEYVWVKNVGHQLRHEADSDELRSAAEESAEGLREHHLWQKSRKPETHVR</sequence>
<reference evidence="2" key="1">
    <citation type="submission" date="2019-11" db="EMBL/GenBank/DDBJ databases">
        <authorList>
            <person name="Feng L."/>
        </authorList>
    </citation>
    <scope>NUCLEOTIDE SEQUENCE</scope>
    <source>
        <strain evidence="2">PagglomeransLFYP105</strain>
    </source>
</reference>
<dbReference type="InterPro" id="IPR020117">
    <property type="entry name" value="Uncharacterised_YncJ"/>
</dbReference>
<evidence type="ECO:0000313" key="2">
    <source>
        <dbReference type="EMBL" id="VYU65235.1"/>
    </source>
</evidence>
<evidence type="ECO:0000256" key="1">
    <source>
        <dbReference type="SAM" id="MobiDB-lite"/>
    </source>
</evidence>
<dbReference type="Pfam" id="PF10829">
    <property type="entry name" value="DUF2554"/>
    <property type="match status" value="1"/>
</dbReference>
<evidence type="ECO:0008006" key="3">
    <source>
        <dbReference type="Google" id="ProtNLM"/>
    </source>
</evidence>
<organism evidence="2">
    <name type="scientific">Enterobacter agglomerans</name>
    <name type="common">Erwinia herbicola</name>
    <name type="synonym">Pantoea agglomerans</name>
    <dbReference type="NCBI Taxonomy" id="549"/>
    <lineage>
        <taxon>Bacteria</taxon>
        <taxon>Pseudomonadati</taxon>
        <taxon>Pseudomonadota</taxon>
        <taxon>Gammaproteobacteria</taxon>
        <taxon>Enterobacterales</taxon>
        <taxon>Erwiniaceae</taxon>
        <taxon>Pantoea</taxon>
        <taxon>Pantoea agglomerans group</taxon>
    </lineage>
</organism>
<protein>
    <recommendedName>
        <fullName evidence="3">DUF2554 family protein</fullName>
    </recommendedName>
</protein>
<proteinExistence type="predicted"/>
<dbReference type="AlphaFoldDB" id="A0A6N3GLM2"/>
<name>A0A6N3GLM2_ENTAG</name>
<gene>
    <name evidence="2" type="ORF">PALFYP105_00433</name>
</gene>
<feature type="region of interest" description="Disordered" evidence="1">
    <location>
        <begin position="56"/>
        <end position="88"/>
    </location>
</feature>